<dbReference type="Proteomes" id="UP000478052">
    <property type="component" value="Unassembled WGS sequence"/>
</dbReference>
<dbReference type="InterPro" id="IPR013918">
    <property type="entry name" value="Nucleotide_exch_fac_Fes1"/>
</dbReference>
<dbReference type="PANTHER" id="PTHR19316:SF18">
    <property type="entry name" value="HSP70-BINDING PROTEIN 1"/>
    <property type="match status" value="1"/>
</dbReference>
<dbReference type="AlphaFoldDB" id="A0A6G0Y852"/>
<feature type="region of interest" description="Disordered" evidence="2">
    <location>
        <begin position="1"/>
        <end position="28"/>
    </location>
</feature>
<keyword evidence="1" id="KW-0677">Repeat</keyword>
<evidence type="ECO:0000256" key="2">
    <source>
        <dbReference type="SAM" id="MobiDB-lite"/>
    </source>
</evidence>
<dbReference type="InterPro" id="IPR050693">
    <property type="entry name" value="Hsp70_NEF-Inhibitors"/>
</dbReference>
<dbReference type="PANTHER" id="PTHR19316">
    <property type="entry name" value="PROTEIN FOLDING REGULATOR"/>
    <property type="match status" value="1"/>
</dbReference>
<protein>
    <submittedName>
        <fullName evidence="4">Hsp70 nucleotide exchange factor FES1</fullName>
    </submittedName>
</protein>
<name>A0A6G0Y852_APHCR</name>
<keyword evidence="5" id="KW-1185">Reference proteome</keyword>
<dbReference type="Gene3D" id="1.25.10.10">
    <property type="entry name" value="Leucine-rich Repeat Variant"/>
    <property type="match status" value="1"/>
</dbReference>
<sequence>MEDLGGGFISSSSDDDSGPIVIIPPPSFHRGNASDNIIENHHPRIITDSLDVNLLENRRRIQDCLDDLIDISSNDNQSRSIMTDGLNDSMSLPVIDNPFHHHRRRNNQRNDFVEIRSAALDDQYIQPIRQVKTVKDMLRWTHNLSSGVIPTSDHHSVDPNSFDEERKKFLSNVFSNMSVNVQEEMNNAINILHDNNKQLSDYDMAFDIIDEYVDKIDYANDFEKLGGFHIFLPCLRSEHPTVRIKTCELITTLVQNNPYCQEKLMENINYLRALISLVENDPDDEVHIKALTAISSLVRNIVTVFWKFIELGGKDLIINVLKSSNSILQIKAVFIICSTCHMGNDVAEMYIDNGVVELICSIIMVMGKKYAIFHHDLLLSTLNQLLRMSPVRVKEICSSLEDFKQSLTSLKDITYSDPDESRYKARYFINGEEKDQVVLLMETLAL</sequence>
<gene>
    <name evidence="4" type="ORF">FWK35_00032234</name>
</gene>
<feature type="domain" description="Nucleotide exchange factor Fes1" evidence="3">
    <location>
        <begin position="136"/>
        <end position="221"/>
    </location>
</feature>
<accession>A0A6G0Y852</accession>
<dbReference type="InterPro" id="IPR011989">
    <property type="entry name" value="ARM-like"/>
</dbReference>
<dbReference type="SUPFAM" id="SSF48371">
    <property type="entry name" value="ARM repeat"/>
    <property type="match status" value="1"/>
</dbReference>
<reference evidence="4 5" key="1">
    <citation type="submission" date="2019-08" db="EMBL/GenBank/DDBJ databases">
        <title>Whole genome of Aphis craccivora.</title>
        <authorList>
            <person name="Voronova N.V."/>
            <person name="Shulinski R.S."/>
            <person name="Bandarenka Y.V."/>
            <person name="Zhorov D.G."/>
            <person name="Warner D."/>
        </authorList>
    </citation>
    <scope>NUCLEOTIDE SEQUENCE [LARGE SCALE GENOMIC DNA]</scope>
    <source>
        <strain evidence="4">180601</strain>
        <tissue evidence="4">Whole Body</tissue>
    </source>
</reference>
<organism evidence="4 5">
    <name type="scientific">Aphis craccivora</name>
    <name type="common">Cowpea aphid</name>
    <dbReference type="NCBI Taxonomy" id="307492"/>
    <lineage>
        <taxon>Eukaryota</taxon>
        <taxon>Metazoa</taxon>
        <taxon>Ecdysozoa</taxon>
        <taxon>Arthropoda</taxon>
        <taxon>Hexapoda</taxon>
        <taxon>Insecta</taxon>
        <taxon>Pterygota</taxon>
        <taxon>Neoptera</taxon>
        <taxon>Paraneoptera</taxon>
        <taxon>Hemiptera</taxon>
        <taxon>Sternorrhyncha</taxon>
        <taxon>Aphidomorpha</taxon>
        <taxon>Aphidoidea</taxon>
        <taxon>Aphididae</taxon>
        <taxon>Aphidini</taxon>
        <taxon>Aphis</taxon>
        <taxon>Aphis</taxon>
    </lineage>
</organism>
<dbReference type="Pfam" id="PF08609">
    <property type="entry name" value="Fes1"/>
    <property type="match status" value="1"/>
</dbReference>
<dbReference type="GO" id="GO:0000774">
    <property type="term" value="F:adenyl-nucleotide exchange factor activity"/>
    <property type="evidence" value="ECO:0007669"/>
    <property type="project" value="TreeGrafter"/>
</dbReference>
<comment type="caution">
    <text evidence="4">The sequence shown here is derived from an EMBL/GenBank/DDBJ whole genome shotgun (WGS) entry which is preliminary data.</text>
</comment>
<evidence type="ECO:0000313" key="5">
    <source>
        <dbReference type="Proteomes" id="UP000478052"/>
    </source>
</evidence>
<dbReference type="EMBL" id="VUJU01005575">
    <property type="protein sequence ID" value="KAF0750831.1"/>
    <property type="molecule type" value="Genomic_DNA"/>
</dbReference>
<proteinExistence type="predicted"/>
<dbReference type="GO" id="GO:0005783">
    <property type="term" value="C:endoplasmic reticulum"/>
    <property type="evidence" value="ECO:0007669"/>
    <property type="project" value="TreeGrafter"/>
</dbReference>
<evidence type="ECO:0000313" key="4">
    <source>
        <dbReference type="EMBL" id="KAF0750831.1"/>
    </source>
</evidence>
<dbReference type="OrthoDB" id="10250458at2759"/>
<evidence type="ECO:0000259" key="3">
    <source>
        <dbReference type="Pfam" id="PF08609"/>
    </source>
</evidence>
<evidence type="ECO:0000256" key="1">
    <source>
        <dbReference type="ARBA" id="ARBA00022737"/>
    </source>
</evidence>
<dbReference type="InterPro" id="IPR016024">
    <property type="entry name" value="ARM-type_fold"/>
</dbReference>